<keyword evidence="1" id="KW-0472">Membrane</keyword>
<gene>
    <name evidence="2" type="ORF">KCTCHS21_55980</name>
</gene>
<organism evidence="2 3">
    <name type="scientific">Cohnella abietis</name>
    <dbReference type="NCBI Taxonomy" id="2507935"/>
    <lineage>
        <taxon>Bacteria</taxon>
        <taxon>Bacillati</taxon>
        <taxon>Bacillota</taxon>
        <taxon>Bacilli</taxon>
        <taxon>Bacillales</taxon>
        <taxon>Paenibacillaceae</taxon>
        <taxon>Cohnella</taxon>
    </lineage>
</organism>
<dbReference type="Pfam" id="PF11772">
    <property type="entry name" value="EpuA"/>
    <property type="match status" value="1"/>
</dbReference>
<dbReference type="EMBL" id="AP019400">
    <property type="protein sequence ID" value="BBI36199.1"/>
    <property type="molecule type" value="Genomic_DNA"/>
</dbReference>
<evidence type="ECO:0008006" key="4">
    <source>
        <dbReference type="Google" id="ProtNLM"/>
    </source>
</evidence>
<evidence type="ECO:0000313" key="2">
    <source>
        <dbReference type="EMBL" id="BBI36199.1"/>
    </source>
</evidence>
<keyword evidence="1" id="KW-0812">Transmembrane</keyword>
<name>A0A3T1DDN1_9BACL</name>
<reference evidence="2 3" key="1">
    <citation type="submission" date="2019-01" db="EMBL/GenBank/DDBJ databases">
        <title>Complete genome sequence of Cohnella hallensis HS21 isolated from Korean fir (Abies koreana) rhizospheric soil.</title>
        <authorList>
            <person name="Jiang L."/>
            <person name="Kang S.W."/>
            <person name="Kim S."/>
            <person name="Jung J."/>
            <person name="Kim C.Y."/>
            <person name="Kim D.H."/>
            <person name="Kim S.W."/>
            <person name="Lee J."/>
        </authorList>
    </citation>
    <scope>NUCLEOTIDE SEQUENCE [LARGE SCALE GENOMIC DNA]</scope>
    <source>
        <strain evidence="2 3">HS21</strain>
    </source>
</reference>
<evidence type="ECO:0000256" key="1">
    <source>
        <dbReference type="SAM" id="Phobius"/>
    </source>
</evidence>
<evidence type="ECO:0000313" key="3">
    <source>
        <dbReference type="Proteomes" id="UP000289856"/>
    </source>
</evidence>
<dbReference type="Proteomes" id="UP000289856">
    <property type="component" value="Chromosome"/>
</dbReference>
<dbReference type="RefSeq" id="WP_232057989.1">
    <property type="nucleotide sequence ID" value="NZ_AP019400.1"/>
</dbReference>
<feature type="transmembrane region" description="Helical" evidence="1">
    <location>
        <begin position="30"/>
        <end position="52"/>
    </location>
</feature>
<dbReference type="KEGG" id="cohn:KCTCHS21_55980"/>
<keyword evidence="1" id="KW-1133">Transmembrane helix</keyword>
<proteinExistence type="predicted"/>
<protein>
    <recommendedName>
        <fullName evidence="4">DNA-directed RNA polymerase subunit beta</fullName>
    </recommendedName>
</protein>
<keyword evidence="3" id="KW-1185">Reference proteome</keyword>
<sequence>MTATPRSNDQGNRTSSGRIVARVIWMSIKILIIPVLCISALIIGLAVGYVILGDKPLADVFDSSTWKHMYDLVFAEGG</sequence>
<dbReference type="InterPro" id="IPR024596">
    <property type="entry name" value="RNApol_su_b/EpuA"/>
</dbReference>
<dbReference type="AlphaFoldDB" id="A0A3T1DDN1"/>
<accession>A0A3T1DDN1</accession>